<dbReference type="Proteomes" id="UP000325273">
    <property type="component" value="Unassembled WGS sequence"/>
</dbReference>
<accession>A0A5B0GKJ2</accession>
<organism evidence="1 2">
    <name type="scientific">Paraburkholderia panacisoli</name>
    <dbReference type="NCBI Taxonomy" id="2603818"/>
    <lineage>
        <taxon>Bacteria</taxon>
        <taxon>Pseudomonadati</taxon>
        <taxon>Pseudomonadota</taxon>
        <taxon>Betaproteobacteria</taxon>
        <taxon>Burkholderiales</taxon>
        <taxon>Burkholderiaceae</taxon>
        <taxon>Paraburkholderia</taxon>
    </lineage>
</organism>
<protein>
    <submittedName>
        <fullName evidence="1">Uncharacterized protein</fullName>
    </submittedName>
</protein>
<dbReference type="AlphaFoldDB" id="A0A5B0GKJ2"/>
<name>A0A5B0GKJ2_9BURK</name>
<keyword evidence="2" id="KW-1185">Reference proteome</keyword>
<evidence type="ECO:0000313" key="1">
    <source>
        <dbReference type="EMBL" id="KAA1003832.1"/>
    </source>
</evidence>
<dbReference type="RefSeq" id="WP_149674236.1">
    <property type="nucleotide sequence ID" value="NZ_VTUZ01000032.1"/>
</dbReference>
<evidence type="ECO:0000313" key="2">
    <source>
        <dbReference type="Proteomes" id="UP000325273"/>
    </source>
</evidence>
<reference evidence="1 2" key="1">
    <citation type="submission" date="2019-08" db="EMBL/GenBank/DDBJ databases">
        <title>Paraburkholderia sp. DCY113.</title>
        <authorList>
            <person name="Kang J."/>
        </authorList>
    </citation>
    <scope>NUCLEOTIDE SEQUENCE [LARGE SCALE GENOMIC DNA]</scope>
    <source>
        <strain evidence="1 2">DCY113</strain>
    </source>
</reference>
<proteinExistence type="predicted"/>
<sequence>MNPSQYAQHYTGAWRVPAPAFSYPREPMRTGYCRHCGQPSAQCRCGCRECRTEPRELVAESRTTGDITRTGLATLLGTSTAAGQGNAAANSNTAFIGGGCCVHLSVEYAPVTPTATSAVAVLVRDSEGTVLGWERQEQAGAHYRVKESIITTKPGATVTVLVSNMVARVRWCEVFSC</sequence>
<comment type="caution">
    <text evidence="1">The sequence shown here is derived from an EMBL/GenBank/DDBJ whole genome shotgun (WGS) entry which is preliminary data.</text>
</comment>
<gene>
    <name evidence="1" type="ORF">FVF58_34685</name>
</gene>
<dbReference type="EMBL" id="VTUZ01000032">
    <property type="protein sequence ID" value="KAA1003832.1"/>
    <property type="molecule type" value="Genomic_DNA"/>
</dbReference>